<reference evidence="2" key="1">
    <citation type="submission" date="2025-08" db="UniProtKB">
        <authorList>
            <consortium name="Ensembl"/>
        </authorList>
    </citation>
    <scope>IDENTIFICATION</scope>
</reference>
<dbReference type="GO" id="GO:0005615">
    <property type="term" value="C:extracellular space"/>
    <property type="evidence" value="ECO:0007669"/>
    <property type="project" value="TreeGrafter"/>
</dbReference>
<dbReference type="PANTHER" id="PTHR22804">
    <property type="entry name" value="AGGRECAN/VERSICAN PROTEOGLYCAN"/>
    <property type="match status" value="1"/>
</dbReference>
<dbReference type="PANTHER" id="PTHR22804:SF60">
    <property type="entry name" value="AGGRECAN A"/>
    <property type="match status" value="1"/>
</dbReference>
<dbReference type="GO" id="GO:0010001">
    <property type="term" value="P:glial cell differentiation"/>
    <property type="evidence" value="ECO:0007669"/>
    <property type="project" value="TreeGrafter"/>
</dbReference>
<keyword evidence="3" id="KW-1185">Reference proteome</keyword>
<dbReference type="AlphaFoldDB" id="A0A3Q4BN10"/>
<dbReference type="GO" id="GO:0007417">
    <property type="term" value="P:central nervous system development"/>
    <property type="evidence" value="ECO:0007669"/>
    <property type="project" value="TreeGrafter"/>
</dbReference>
<dbReference type="Gene3D" id="3.10.100.10">
    <property type="entry name" value="Mannose-Binding Protein A, subunit A"/>
    <property type="match status" value="1"/>
</dbReference>
<reference evidence="2" key="2">
    <citation type="submission" date="2025-09" db="UniProtKB">
        <authorList>
            <consortium name="Ensembl"/>
        </authorList>
    </citation>
    <scope>IDENTIFICATION</scope>
</reference>
<evidence type="ECO:0000313" key="3">
    <source>
        <dbReference type="Proteomes" id="UP000261620"/>
    </source>
</evidence>
<evidence type="ECO:0000259" key="1">
    <source>
        <dbReference type="Pfam" id="PF00059"/>
    </source>
</evidence>
<accession>A0A3Q4BN10</accession>
<dbReference type="InterPro" id="IPR016186">
    <property type="entry name" value="C-type_lectin-like/link_sf"/>
</dbReference>
<feature type="domain" description="C-type lectin" evidence="1">
    <location>
        <begin position="40"/>
        <end position="90"/>
    </location>
</feature>
<evidence type="ECO:0000313" key="2">
    <source>
        <dbReference type="Ensembl" id="ENSMMOP00000021957.1"/>
    </source>
</evidence>
<dbReference type="InterPro" id="IPR001304">
    <property type="entry name" value="C-type_lectin-like"/>
</dbReference>
<dbReference type="GO" id="GO:0045202">
    <property type="term" value="C:synapse"/>
    <property type="evidence" value="ECO:0007669"/>
    <property type="project" value="TreeGrafter"/>
</dbReference>
<sequence>VQCFTALNIEPLTIYQTHEQQCEEGWTKFQGNCYLHFPDRETWLEAEQRCRDLKAHLVMKNMLSFPTAHAQDYQWIGLNDKTSNLVYCSAAKNQKPFEQFHGGTVSCLWHYTGGNRHLLRRQECCKH</sequence>
<protein>
    <recommendedName>
        <fullName evidence="1">C-type lectin domain-containing protein</fullName>
    </recommendedName>
</protein>
<dbReference type="Pfam" id="PF00059">
    <property type="entry name" value="Lectin_C"/>
    <property type="match status" value="1"/>
</dbReference>
<dbReference type="GO" id="GO:0001501">
    <property type="term" value="P:skeletal system development"/>
    <property type="evidence" value="ECO:0007669"/>
    <property type="project" value="TreeGrafter"/>
</dbReference>
<dbReference type="Proteomes" id="UP000261620">
    <property type="component" value="Unplaced"/>
</dbReference>
<dbReference type="InterPro" id="IPR050691">
    <property type="entry name" value="Hyaluronan_bind_Proteoglycan"/>
</dbReference>
<dbReference type="Ensembl" id="ENSMMOT00000022321.1">
    <property type="protein sequence ID" value="ENSMMOP00000021957.1"/>
    <property type="gene ID" value="ENSMMOG00000016686.1"/>
</dbReference>
<organism evidence="2 3">
    <name type="scientific">Mola mola</name>
    <name type="common">Ocean sunfish</name>
    <name type="synonym">Tetraodon mola</name>
    <dbReference type="NCBI Taxonomy" id="94237"/>
    <lineage>
        <taxon>Eukaryota</taxon>
        <taxon>Metazoa</taxon>
        <taxon>Chordata</taxon>
        <taxon>Craniata</taxon>
        <taxon>Vertebrata</taxon>
        <taxon>Euteleostomi</taxon>
        <taxon>Actinopterygii</taxon>
        <taxon>Neopterygii</taxon>
        <taxon>Teleostei</taxon>
        <taxon>Neoteleostei</taxon>
        <taxon>Acanthomorphata</taxon>
        <taxon>Eupercaria</taxon>
        <taxon>Tetraodontiformes</taxon>
        <taxon>Molidae</taxon>
        <taxon>Mola</taxon>
    </lineage>
</organism>
<dbReference type="GO" id="GO:0002052">
    <property type="term" value="P:positive regulation of neuroblast proliferation"/>
    <property type="evidence" value="ECO:0007669"/>
    <property type="project" value="TreeGrafter"/>
</dbReference>
<dbReference type="SUPFAM" id="SSF56436">
    <property type="entry name" value="C-type lectin-like"/>
    <property type="match status" value="1"/>
</dbReference>
<proteinExistence type="predicted"/>
<dbReference type="GO" id="GO:0072534">
    <property type="term" value="C:perineuronal net"/>
    <property type="evidence" value="ECO:0007669"/>
    <property type="project" value="TreeGrafter"/>
</dbReference>
<dbReference type="InterPro" id="IPR016187">
    <property type="entry name" value="CTDL_fold"/>
</dbReference>
<name>A0A3Q4BN10_MOLML</name>